<reference evidence="1 2" key="1">
    <citation type="submission" date="2016-12" db="EMBL/GenBank/DDBJ databases">
        <title>Thioflexothrix psekupsii D3 genome sequencing and assembly.</title>
        <authorList>
            <person name="Fomenkov A."/>
            <person name="Vincze T."/>
            <person name="Grabovich M."/>
            <person name="Anton B.P."/>
            <person name="Dubinina G."/>
            <person name="Orlova M."/>
            <person name="Belousova E."/>
            <person name="Roberts R.J."/>
        </authorList>
    </citation>
    <scope>NUCLEOTIDE SEQUENCE [LARGE SCALE GENOMIC DNA]</scope>
    <source>
        <strain evidence="1">D3</strain>
    </source>
</reference>
<accession>A0A251XB60</accession>
<proteinExistence type="predicted"/>
<dbReference type="Proteomes" id="UP000194798">
    <property type="component" value="Unassembled WGS sequence"/>
</dbReference>
<evidence type="ECO:0000313" key="1">
    <source>
        <dbReference type="EMBL" id="OUD15671.1"/>
    </source>
</evidence>
<dbReference type="EMBL" id="MSLT01000006">
    <property type="protein sequence ID" value="OUD15671.1"/>
    <property type="molecule type" value="Genomic_DNA"/>
</dbReference>
<comment type="caution">
    <text evidence="1">The sequence shown here is derived from an EMBL/GenBank/DDBJ whole genome shotgun (WGS) entry which is preliminary data.</text>
</comment>
<dbReference type="AlphaFoldDB" id="A0A251XB60"/>
<evidence type="ECO:0000313" key="2">
    <source>
        <dbReference type="Proteomes" id="UP000194798"/>
    </source>
</evidence>
<sequence length="83" mass="9738">MEWKSCVVFLDNALTHTRSAFSKQLDKWGSCGILSVLDKNTFYFHDPIFEYTKKIGFVESLFCQNQNLQTQEFSKFILASRLF</sequence>
<organism evidence="1 2">
    <name type="scientific">Thioflexithrix psekupsensis</name>
    <dbReference type="NCBI Taxonomy" id="1570016"/>
    <lineage>
        <taxon>Bacteria</taxon>
        <taxon>Pseudomonadati</taxon>
        <taxon>Pseudomonadota</taxon>
        <taxon>Gammaproteobacteria</taxon>
        <taxon>Thiotrichales</taxon>
        <taxon>Thioflexithrix</taxon>
    </lineage>
</organism>
<gene>
    <name evidence="1" type="ORF">TPSD3_03900</name>
</gene>
<keyword evidence="2" id="KW-1185">Reference proteome</keyword>
<protein>
    <submittedName>
        <fullName evidence="1">Uncharacterized protein</fullName>
    </submittedName>
</protein>
<name>A0A251XB60_9GAMM</name>